<proteinExistence type="predicted"/>
<dbReference type="InterPro" id="IPR038555">
    <property type="entry name" value="Zincin_1_sf"/>
</dbReference>
<evidence type="ECO:0000313" key="2">
    <source>
        <dbReference type="EMBL" id="WXA93389.1"/>
    </source>
</evidence>
<dbReference type="Proteomes" id="UP001379533">
    <property type="component" value="Chromosome"/>
</dbReference>
<reference evidence="2 3" key="1">
    <citation type="submission" date="2021-12" db="EMBL/GenBank/DDBJ databases">
        <title>Discovery of the Pendulisporaceae a myxobacterial family with distinct sporulation behavior and unique specialized metabolism.</title>
        <authorList>
            <person name="Garcia R."/>
            <person name="Popoff A."/>
            <person name="Bader C.D."/>
            <person name="Loehr J."/>
            <person name="Walesch S."/>
            <person name="Walt C."/>
            <person name="Boldt J."/>
            <person name="Bunk B."/>
            <person name="Haeckl F.J.F.P.J."/>
            <person name="Gunesch A.P."/>
            <person name="Birkelbach J."/>
            <person name="Nuebel U."/>
            <person name="Pietschmann T."/>
            <person name="Bach T."/>
            <person name="Mueller R."/>
        </authorList>
    </citation>
    <scope>NUCLEOTIDE SEQUENCE [LARGE SCALE GENOMIC DNA]</scope>
    <source>
        <strain evidence="2 3">MSr12523</strain>
    </source>
</reference>
<dbReference type="RefSeq" id="WP_394843988.1">
    <property type="nucleotide sequence ID" value="NZ_CP089982.1"/>
</dbReference>
<protein>
    <submittedName>
        <fullName evidence="2">Uncharacterized protein</fullName>
    </submittedName>
</protein>
<dbReference type="SUPFAM" id="SSF55486">
    <property type="entry name" value="Metalloproteases ('zincins'), catalytic domain"/>
    <property type="match status" value="1"/>
</dbReference>
<sequence length="414" mass="46228">MTLRAKDDGTIVPRSSALPFNGARKLFTSGDVTILEKDAPVDVETLALGDFHAIRAIAARLGWLHEEPIEIECVNCEQPMRVTPCETFALGPFEERALSDAELDTTLAFGTVHPLPSLSADRYEPSTVVFRPITLGEAAPLHVALARSRLRITAAVVTAMGIEALGNDRAPERIAAELRTCSDHAFQALTSFFLMSHYPPRLFAMARCSNCGARNDVDAPYEREFAVDEAPPELANSLRSNEEAAFVSFDDFAVKAEEIYADIVPDEAKRELTFLVEGGTPACDDGGDPLLGSYVPPHPGDDMNPSRQGEISVFYRTFRAVWEDEGDFDWEDELEETIEHEFEHHIGFLRGSDPKDEEERAEIDIEAVRIHGRRTLVRRGVTAFGQDLLDFWRRTWFFWILALIAMAALTWSRN</sequence>
<gene>
    <name evidence="2" type="ORF">LZC95_43910</name>
</gene>
<keyword evidence="3" id="KW-1185">Reference proteome</keyword>
<name>A0ABZ2K3V5_9BACT</name>
<organism evidence="2 3">
    <name type="scientific">Pendulispora brunnea</name>
    <dbReference type="NCBI Taxonomy" id="2905690"/>
    <lineage>
        <taxon>Bacteria</taxon>
        <taxon>Pseudomonadati</taxon>
        <taxon>Myxococcota</taxon>
        <taxon>Myxococcia</taxon>
        <taxon>Myxococcales</taxon>
        <taxon>Sorangiineae</taxon>
        <taxon>Pendulisporaceae</taxon>
        <taxon>Pendulispora</taxon>
    </lineage>
</organism>
<keyword evidence="1" id="KW-0472">Membrane</keyword>
<evidence type="ECO:0000256" key="1">
    <source>
        <dbReference type="SAM" id="Phobius"/>
    </source>
</evidence>
<keyword evidence="1" id="KW-0812">Transmembrane</keyword>
<dbReference type="Gene3D" id="3.30.2010.20">
    <property type="match status" value="1"/>
</dbReference>
<keyword evidence="1" id="KW-1133">Transmembrane helix</keyword>
<feature type="transmembrane region" description="Helical" evidence="1">
    <location>
        <begin position="396"/>
        <end position="412"/>
    </location>
</feature>
<dbReference type="EMBL" id="CP089982">
    <property type="protein sequence ID" value="WXA93389.1"/>
    <property type="molecule type" value="Genomic_DNA"/>
</dbReference>
<evidence type="ECO:0000313" key="3">
    <source>
        <dbReference type="Proteomes" id="UP001379533"/>
    </source>
</evidence>
<accession>A0ABZ2K3V5</accession>